<evidence type="ECO:0000313" key="7">
    <source>
        <dbReference type="EMBL" id="EEA07777.1"/>
    </source>
</evidence>
<dbReference type="RefSeq" id="XP_002142126.1">
    <property type="nucleotide sequence ID" value="XM_002142090.1"/>
</dbReference>
<comment type="cofactor">
    <cofactor evidence="1">
        <name>Mg(2+)</name>
        <dbReference type="ChEBI" id="CHEBI:18420"/>
    </cofactor>
</comment>
<dbReference type="PANTHER" id="PTHR10286">
    <property type="entry name" value="INORGANIC PYROPHOSPHATASE"/>
    <property type="match status" value="1"/>
</dbReference>
<name>B6AHT6_CRYMR</name>
<evidence type="ECO:0000256" key="1">
    <source>
        <dbReference type="ARBA" id="ARBA00001946"/>
    </source>
</evidence>
<dbReference type="PROSITE" id="PS00387">
    <property type="entry name" value="PPASE"/>
    <property type="match status" value="1"/>
</dbReference>
<dbReference type="GO" id="GO:0005737">
    <property type="term" value="C:cytoplasm"/>
    <property type="evidence" value="ECO:0007669"/>
    <property type="project" value="InterPro"/>
</dbReference>
<sequence>MSIKQANLNPVRMDIYRRMINGVRFNMQANEQEGECRDTDITPEELQSDNEEYSEQYILRSQSSLAPPIEVSVIKEVEEAWHALSQELDQPTVRQEIKTIGSVYISHEEYGSKDSIEYRLFFNNEEGHKISPWHDVPLWFSESPILYNMIVEIPKLTNKKFEINTKEAYTPLYQDRKLERLRTYPGPIPWNYGAFPQTWEDPEKSGGELVGFCHGDNDPLDAVEIGFGPLPRGTVIPVKVLGCLALIDGDELDWKIICIRVCDPHASRLNNIDDIESLFPGTVDRIRRWFGLYKAVENKDIAKMNMYGHCGEPQSAEFAHSIVLETHHAYLRLMEGQSKSESLWLPPLMNCDINHYNCILSTQSTSATCSIDTTPSMTNILHGKSKHTDFENPCDGLLSSNARSEPLLYK</sequence>
<dbReference type="Proteomes" id="UP000001460">
    <property type="component" value="Unassembled WGS sequence"/>
</dbReference>
<dbReference type="InterPro" id="IPR008162">
    <property type="entry name" value="Pyrophosphatase"/>
</dbReference>
<dbReference type="InterPro" id="IPR036649">
    <property type="entry name" value="Pyrophosphatase_sf"/>
</dbReference>
<keyword evidence="5 7" id="KW-0378">Hydrolase</keyword>
<dbReference type="Pfam" id="PF00719">
    <property type="entry name" value="Pyrophosphatase"/>
    <property type="match status" value="1"/>
</dbReference>
<dbReference type="GO" id="GO:0006796">
    <property type="term" value="P:phosphate-containing compound metabolic process"/>
    <property type="evidence" value="ECO:0007669"/>
    <property type="project" value="InterPro"/>
</dbReference>
<dbReference type="AlphaFoldDB" id="B6AHT6"/>
<dbReference type="EMBL" id="DS989735">
    <property type="protein sequence ID" value="EEA07777.1"/>
    <property type="molecule type" value="Genomic_DNA"/>
</dbReference>
<evidence type="ECO:0000256" key="5">
    <source>
        <dbReference type="ARBA" id="ARBA00022801"/>
    </source>
</evidence>
<dbReference type="SUPFAM" id="SSF50324">
    <property type="entry name" value="Inorganic pyrophosphatase"/>
    <property type="match status" value="1"/>
</dbReference>
<organism evidence="7 8">
    <name type="scientific">Cryptosporidium muris (strain RN66)</name>
    <dbReference type="NCBI Taxonomy" id="441375"/>
    <lineage>
        <taxon>Eukaryota</taxon>
        <taxon>Sar</taxon>
        <taxon>Alveolata</taxon>
        <taxon>Apicomplexa</taxon>
        <taxon>Conoidasida</taxon>
        <taxon>Coccidia</taxon>
        <taxon>Eucoccidiorida</taxon>
        <taxon>Eimeriorina</taxon>
        <taxon>Cryptosporidiidae</taxon>
        <taxon>Cryptosporidium</taxon>
    </lineage>
</organism>
<gene>
    <name evidence="7" type="ORF">CMU_028510</name>
</gene>
<dbReference type="GO" id="GO:0004427">
    <property type="term" value="F:inorganic diphosphate phosphatase activity"/>
    <property type="evidence" value="ECO:0007669"/>
    <property type="project" value="UniProtKB-EC"/>
</dbReference>
<evidence type="ECO:0000256" key="6">
    <source>
        <dbReference type="ARBA" id="ARBA00022842"/>
    </source>
</evidence>
<comment type="similarity">
    <text evidence="2">Belongs to the PPase family.</text>
</comment>
<proteinExistence type="inferred from homology"/>
<evidence type="ECO:0000313" key="8">
    <source>
        <dbReference type="Proteomes" id="UP000001460"/>
    </source>
</evidence>
<keyword evidence="8" id="KW-1185">Reference proteome</keyword>
<dbReference type="OrthoDB" id="1608002at2759"/>
<protein>
    <recommendedName>
        <fullName evidence="3">inorganic diphosphatase</fullName>
        <ecNumber evidence="3">3.6.1.1</ecNumber>
    </recommendedName>
</protein>
<evidence type="ECO:0000256" key="4">
    <source>
        <dbReference type="ARBA" id="ARBA00022723"/>
    </source>
</evidence>
<dbReference type="Gene3D" id="3.90.80.10">
    <property type="entry name" value="Inorganic pyrophosphatase"/>
    <property type="match status" value="1"/>
</dbReference>
<dbReference type="eggNOG" id="KOG1626">
    <property type="taxonomic scope" value="Eukaryota"/>
</dbReference>
<keyword evidence="6" id="KW-0460">Magnesium</keyword>
<evidence type="ECO:0000256" key="2">
    <source>
        <dbReference type="ARBA" id="ARBA00006220"/>
    </source>
</evidence>
<dbReference type="EC" id="3.6.1.1" evidence="3"/>
<dbReference type="STRING" id="441375.B6AHT6"/>
<dbReference type="CDD" id="cd00412">
    <property type="entry name" value="pyrophosphatase"/>
    <property type="match status" value="1"/>
</dbReference>
<keyword evidence="4" id="KW-0479">Metal-binding</keyword>
<dbReference type="GeneID" id="6997302"/>
<reference evidence="7" key="1">
    <citation type="submission" date="2008-06" db="EMBL/GenBank/DDBJ databases">
        <authorList>
            <person name="Lorenzi H."/>
            <person name="Inman J."/>
            <person name="Miller J."/>
            <person name="Schobel S."/>
            <person name="Amedeo P."/>
            <person name="Caler E.V."/>
            <person name="da Silva J."/>
        </authorList>
    </citation>
    <scope>NUCLEOTIDE SEQUENCE [LARGE SCALE GENOMIC DNA]</scope>
    <source>
        <strain evidence="7">RN66</strain>
    </source>
</reference>
<accession>B6AHT6</accession>
<dbReference type="GO" id="GO:0000287">
    <property type="term" value="F:magnesium ion binding"/>
    <property type="evidence" value="ECO:0007669"/>
    <property type="project" value="InterPro"/>
</dbReference>
<dbReference type="VEuPathDB" id="CryptoDB:CMU_028510"/>
<evidence type="ECO:0000256" key="3">
    <source>
        <dbReference type="ARBA" id="ARBA00012146"/>
    </source>
</evidence>